<reference evidence="6" key="1">
    <citation type="submission" date="2023-07" db="EMBL/GenBank/DDBJ databases">
        <title>30 novel species of actinomycetes from the DSMZ collection.</title>
        <authorList>
            <person name="Nouioui I."/>
        </authorList>
    </citation>
    <scope>NUCLEOTIDE SEQUENCE [LARGE SCALE GENOMIC DNA]</scope>
    <source>
        <strain evidence="6">DSM 44918</strain>
    </source>
</reference>
<keyword evidence="1" id="KW-0808">Transferase</keyword>
<sequence>MRIRAGTRHDTEPVAALHADSWRTAYAGIMPDTFLEGALLDDRLTVWRGRFAADPSATGLFVAEDDGELVGFAYLMPRPDGRVLLDNLHARPGRTRSGIGGRLLRHSLAWAAATHPGRPLYLEVLRDNTPAVAFYERQGGRRTAERVCRFEQGFELPGFEYTWHPTGGDLRRTSSPSDARGRGPE</sequence>
<keyword evidence="6" id="KW-1185">Reference proteome</keyword>
<proteinExistence type="predicted"/>
<dbReference type="PANTHER" id="PTHR43877">
    <property type="entry name" value="AMINOALKYLPHOSPHONATE N-ACETYLTRANSFERASE-RELATED-RELATED"/>
    <property type="match status" value="1"/>
</dbReference>
<dbReference type="PANTHER" id="PTHR43877:SF1">
    <property type="entry name" value="ACETYLTRANSFERASE"/>
    <property type="match status" value="1"/>
</dbReference>
<dbReference type="Gene3D" id="3.40.630.30">
    <property type="match status" value="1"/>
</dbReference>
<dbReference type="SUPFAM" id="SSF55729">
    <property type="entry name" value="Acyl-CoA N-acyltransferases (Nat)"/>
    <property type="match status" value="1"/>
</dbReference>
<feature type="region of interest" description="Disordered" evidence="3">
    <location>
        <begin position="165"/>
        <end position="185"/>
    </location>
</feature>
<dbReference type="Proteomes" id="UP001183420">
    <property type="component" value="Unassembled WGS sequence"/>
</dbReference>
<name>A0ABU2M200_9ACTN</name>
<dbReference type="InterPro" id="IPR050832">
    <property type="entry name" value="Bact_Acetyltransf"/>
</dbReference>
<dbReference type="InterPro" id="IPR000182">
    <property type="entry name" value="GNAT_dom"/>
</dbReference>
<dbReference type="InterPro" id="IPR016181">
    <property type="entry name" value="Acyl_CoA_acyltransferase"/>
</dbReference>
<evidence type="ECO:0000256" key="1">
    <source>
        <dbReference type="ARBA" id="ARBA00022679"/>
    </source>
</evidence>
<protein>
    <submittedName>
        <fullName evidence="5">GNAT family N-acetyltransferase</fullName>
    </submittedName>
</protein>
<gene>
    <name evidence="5" type="ORF">RNC47_35230</name>
</gene>
<evidence type="ECO:0000256" key="3">
    <source>
        <dbReference type="SAM" id="MobiDB-lite"/>
    </source>
</evidence>
<dbReference type="CDD" id="cd04301">
    <property type="entry name" value="NAT_SF"/>
    <property type="match status" value="1"/>
</dbReference>
<dbReference type="RefSeq" id="WP_311604860.1">
    <property type="nucleotide sequence ID" value="NZ_JAVREM010000123.1"/>
</dbReference>
<evidence type="ECO:0000313" key="5">
    <source>
        <dbReference type="EMBL" id="MDT0323568.1"/>
    </source>
</evidence>
<accession>A0ABU2M200</accession>
<keyword evidence="2" id="KW-0012">Acyltransferase</keyword>
<dbReference type="EMBL" id="JAVREM010000123">
    <property type="protein sequence ID" value="MDT0323568.1"/>
    <property type="molecule type" value="Genomic_DNA"/>
</dbReference>
<evidence type="ECO:0000256" key="2">
    <source>
        <dbReference type="ARBA" id="ARBA00023315"/>
    </source>
</evidence>
<organism evidence="5 6">
    <name type="scientific">Streptomyces millisiae</name>
    <dbReference type="NCBI Taxonomy" id="3075542"/>
    <lineage>
        <taxon>Bacteria</taxon>
        <taxon>Bacillati</taxon>
        <taxon>Actinomycetota</taxon>
        <taxon>Actinomycetes</taxon>
        <taxon>Kitasatosporales</taxon>
        <taxon>Streptomycetaceae</taxon>
        <taxon>Streptomyces</taxon>
    </lineage>
</organism>
<evidence type="ECO:0000313" key="6">
    <source>
        <dbReference type="Proteomes" id="UP001183420"/>
    </source>
</evidence>
<evidence type="ECO:0000259" key="4">
    <source>
        <dbReference type="PROSITE" id="PS51186"/>
    </source>
</evidence>
<dbReference type="PROSITE" id="PS51186">
    <property type="entry name" value="GNAT"/>
    <property type="match status" value="1"/>
</dbReference>
<feature type="domain" description="N-acetyltransferase" evidence="4">
    <location>
        <begin position="1"/>
        <end position="175"/>
    </location>
</feature>
<dbReference type="Pfam" id="PF00583">
    <property type="entry name" value="Acetyltransf_1"/>
    <property type="match status" value="1"/>
</dbReference>
<comment type="caution">
    <text evidence="5">The sequence shown here is derived from an EMBL/GenBank/DDBJ whole genome shotgun (WGS) entry which is preliminary data.</text>
</comment>